<dbReference type="InterPro" id="IPR007271">
    <property type="entry name" value="Nuc_sug_transpt"/>
</dbReference>
<organism evidence="7 8">
    <name type="scientific">Chytriomyces confervae</name>
    <dbReference type="NCBI Taxonomy" id="246404"/>
    <lineage>
        <taxon>Eukaryota</taxon>
        <taxon>Fungi</taxon>
        <taxon>Fungi incertae sedis</taxon>
        <taxon>Chytridiomycota</taxon>
        <taxon>Chytridiomycota incertae sedis</taxon>
        <taxon>Chytridiomycetes</taxon>
        <taxon>Chytridiales</taxon>
        <taxon>Chytriomycetaceae</taxon>
        <taxon>Chytriomyces</taxon>
    </lineage>
</organism>
<feature type="region of interest" description="Disordered" evidence="5">
    <location>
        <begin position="260"/>
        <end position="305"/>
    </location>
</feature>
<feature type="transmembrane region" description="Helical" evidence="6">
    <location>
        <begin position="1109"/>
        <end position="1130"/>
    </location>
</feature>
<dbReference type="SUPFAM" id="SSF103481">
    <property type="entry name" value="Multidrug resistance efflux transporter EmrE"/>
    <property type="match status" value="1"/>
</dbReference>
<feature type="compositionally biased region" description="Polar residues" evidence="5">
    <location>
        <begin position="134"/>
        <end position="144"/>
    </location>
</feature>
<keyword evidence="2 6" id="KW-0812">Transmembrane</keyword>
<evidence type="ECO:0000256" key="3">
    <source>
        <dbReference type="ARBA" id="ARBA00022989"/>
    </source>
</evidence>
<feature type="transmembrane region" description="Helical" evidence="6">
    <location>
        <begin position="1074"/>
        <end position="1094"/>
    </location>
</feature>
<evidence type="ECO:0000313" key="7">
    <source>
        <dbReference type="EMBL" id="TPX78360.1"/>
    </source>
</evidence>
<feature type="compositionally biased region" description="Polar residues" evidence="5">
    <location>
        <begin position="279"/>
        <end position="304"/>
    </location>
</feature>
<evidence type="ECO:0000256" key="6">
    <source>
        <dbReference type="SAM" id="Phobius"/>
    </source>
</evidence>
<feature type="region of interest" description="Disordered" evidence="5">
    <location>
        <begin position="772"/>
        <end position="809"/>
    </location>
</feature>
<feature type="compositionally biased region" description="Basic and acidic residues" evidence="5">
    <location>
        <begin position="268"/>
        <end position="277"/>
    </location>
</feature>
<accession>A0A507FS01</accession>
<feature type="region of interest" description="Disordered" evidence="5">
    <location>
        <begin position="1"/>
        <end position="24"/>
    </location>
</feature>
<feature type="compositionally biased region" description="Low complexity" evidence="5">
    <location>
        <begin position="153"/>
        <end position="178"/>
    </location>
</feature>
<keyword evidence="4 6" id="KW-0472">Membrane</keyword>
<gene>
    <name evidence="7" type="ORF">CcCBS67573_g00413</name>
</gene>
<dbReference type="InterPro" id="IPR037185">
    <property type="entry name" value="EmrE-like"/>
</dbReference>
<feature type="region of interest" description="Disordered" evidence="5">
    <location>
        <begin position="655"/>
        <end position="712"/>
    </location>
</feature>
<dbReference type="EMBL" id="QEAP01000005">
    <property type="protein sequence ID" value="TPX78360.1"/>
    <property type="molecule type" value="Genomic_DNA"/>
</dbReference>
<evidence type="ECO:0000313" key="8">
    <source>
        <dbReference type="Proteomes" id="UP000320333"/>
    </source>
</evidence>
<keyword evidence="3 6" id="KW-1133">Transmembrane helix</keyword>
<comment type="subcellular location">
    <subcellularLocation>
        <location evidence="1">Membrane</location>
        <topology evidence="1">Multi-pass membrane protein</topology>
    </subcellularLocation>
</comment>
<feature type="compositionally biased region" description="Low complexity" evidence="5">
    <location>
        <begin position="702"/>
        <end position="712"/>
    </location>
</feature>
<dbReference type="AlphaFoldDB" id="A0A507FS01"/>
<dbReference type="OrthoDB" id="408493at2759"/>
<feature type="compositionally biased region" description="Polar residues" evidence="5">
    <location>
        <begin position="655"/>
        <end position="673"/>
    </location>
</feature>
<dbReference type="Proteomes" id="UP000320333">
    <property type="component" value="Unassembled WGS sequence"/>
</dbReference>
<dbReference type="GO" id="GO:0000139">
    <property type="term" value="C:Golgi membrane"/>
    <property type="evidence" value="ECO:0007669"/>
    <property type="project" value="InterPro"/>
</dbReference>
<dbReference type="PANTHER" id="PTHR10231">
    <property type="entry name" value="NUCLEOTIDE-SUGAR TRANSMEMBRANE TRANSPORTER"/>
    <property type="match status" value="1"/>
</dbReference>
<dbReference type="GO" id="GO:0015165">
    <property type="term" value="F:pyrimidine nucleotide-sugar transmembrane transporter activity"/>
    <property type="evidence" value="ECO:0007669"/>
    <property type="project" value="InterPro"/>
</dbReference>
<dbReference type="Pfam" id="PF04142">
    <property type="entry name" value="Nuc_sug_transp"/>
    <property type="match status" value="1"/>
</dbReference>
<feature type="compositionally biased region" description="Polar residues" evidence="5">
    <location>
        <begin position="773"/>
        <end position="787"/>
    </location>
</feature>
<dbReference type="STRING" id="246404.A0A507FS01"/>
<feature type="region of interest" description="Disordered" evidence="5">
    <location>
        <begin position="64"/>
        <end position="90"/>
    </location>
</feature>
<proteinExistence type="predicted"/>
<keyword evidence="8" id="KW-1185">Reference proteome</keyword>
<name>A0A507FS01_9FUNG</name>
<evidence type="ECO:0000256" key="5">
    <source>
        <dbReference type="SAM" id="MobiDB-lite"/>
    </source>
</evidence>
<protein>
    <submittedName>
        <fullName evidence="7">Uncharacterized protein</fullName>
    </submittedName>
</protein>
<feature type="transmembrane region" description="Helical" evidence="6">
    <location>
        <begin position="1137"/>
        <end position="1156"/>
    </location>
</feature>
<comment type="caution">
    <text evidence="7">The sequence shown here is derived from an EMBL/GenBank/DDBJ whole genome shotgun (WGS) entry which is preliminary data.</text>
</comment>
<feature type="compositionally biased region" description="Low complexity" evidence="5">
    <location>
        <begin position="674"/>
        <end position="683"/>
    </location>
</feature>
<feature type="transmembrane region" description="Helical" evidence="6">
    <location>
        <begin position="1008"/>
        <end position="1027"/>
    </location>
</feature>
<sequence>MAEWDASDAGRAAQLKRNSGSTNMTPMMKTMWLGMDVDASNNVGTGVVRGSGGQSQGQALDPLLFINTHPGSGSSASAGGLGDHSQRHVNSPLGQDFPLFASSINAPASLDAFQVAGGAHQLLHNQLLHNQHQMHSNQRMNSPFSPDGSLVSHQHQQQQQLQLQQQQQQQQQHQQQQQNNAIPKFQSSLSAQLRGMPANLTQQQSPSQTFLKNPNSQKLMLNEAGNHGFSTNGGTSAQFSDDMQGIGFDSIGKFEPVDGGMKASAARKPKETVERAKPSANTSNLSSAPSSWLDNAQTLSSNDRNGLEKSLPSFVGGAFNHSSIGDLGTRDSMKADSLFGGSDVLSPSGGDGEEDLLSYTERDRLSEAMKARNMLGSSTPQANGFSRSNMSTVRENEPEFSLDFDASTNSGDGQLLDFLNAPLQSNIKGLASSVGARLQHTPRHNSDGPSNAQFGLSLPRHMHHSNSIQFSNSFHDFGFYQQPPPSARPDGANYSHQNNSGPLSAGSIDTNNMDTAFQDMMVSSSTFSDQSPNPAYYSSSVPNNVLFGAIQANGNNAGRIMGSSGLSKQFLPGSYGSEDGYNMMRQQQMQPQLSVSLGGLPPHMIFTKQGVPNRRAGDDGNRFLNRLAGGHEEGNHNDPEDFMSAVNSAGATYQTQNGKNAYGQTSSMSIPMAQQQQQQQQQQPFQRNSYSAESRFLHQPKSTVGSVGSTSTSLMDRRLGHLSWSPHPRRRRSSVGSNFDEAINAGGEVHGDGQPASLKMSSPLQIHVEGLSNGANMTDGSNASRENSVGSPVSGGMGVPEYSSSLNSNHAPQRSLLSVMNSANSSALSSPALGTSPIPSASAAASAAAASSAGGAGRNFIYGDTSKRIWALKPFLVRLGAGRISVGVTLCKVIVMKYSRKAESDGPYLASTAVLLSELAKFIICFVLHLRDRTTPISRNQLYADLLGPESDAWKMMVPAALYVIQNNLQYLAVTNLDPATFQVSYQMKILTTAVFSVLMLKKTLTRLKWLSLVLLTFGIALVQIPSDSGKKDSEITGLQSIIGLTAVAIACVLSGLAGVWFEKVLKGSKASLWVRNTQLSFFSLIPAFLGVYFMDGAAIADNGFFQGYTAWTFGAISCQAIGGLIVALVVKYADNILKGFATSISIILSAIASVFLFDFHISAIFCVGSTIVLYATHLYGLPDPIPIEYTKVKNTQDP</sequence>
<reference evidence="7 8" key="1">
    <citation type="journal article" date="2019" name="Sci. Rep.">
        <title>Comparative genomics of chytrid fungi reveal insights into the obligate biotrophic and pathogenic lifestyle of Synchytrium endobioticum.</title>
        <authorList>
            <person name="van de Vossenberg B.T.L.H."/>
            <person name="Warris S."/>
            <person name="Nguyen H.D.T."/>
            <person name="van Gent-Pelzer M.P.E."/>
            <person name="Joly D.L."/>
            <person name="van de Geest H.C."/>
            <person name="Bonants P.J.M."/>
            <person name="Smith D.S."/>
            <person name="Levesque C.A."/>
            <person name="van der Lee T.A.J."/>
        </authorList>
    </citation>
    <scope>NUCLEOTIDE SEQUENCE [LARGE SCALE GENOMIC DNA]</scope>
    <source>
        <strain evidence="7 8">CBS 675.73</strain>
    </source>
</reference>
<evidence type="ECO:0000256" key="1">
    <source>
        <dbReference type="ARBA" id="ARBA00004141"/>
    </source>
</evidence>
<feature type="transmembrane region" description="Helical" evidence="6">
    <location>
        <begin position="1039"/>
        <end position="1062"/>
    </location>
</feature>
<dbReference type="NCBIfam" id="TIGR00803">
    <property type="entry name" value="nst"/>
    <property type="match status" value="1"/>
</dbReference>
<feature type="region of interest" description="Disordered" evidence="5">
    <location>
        <begin position="478"/>
        <end position="511"/>
    </location>
</feature>
<feature type="compositionally biased region" description="Polar residues" evidence="5">
    <location>
        <begin position="494"/>
        <end position="511"/>
    </location>
</feature>
<feature type="region of interest" description="Disordered" evidence="5">
    <location>
        <begin position="131"/>
        <end position="181"/>
    </location>
</feature>
<evidence type="ECO:0000256" key="4">
    <source>
        <dbReference type="ARBA" id="ARBA00023136"/>
    </source>
</evidence>
<evidence type="ECO:0000256" key="2">
    <source>
        <dbReference type="ARBA" id="ARBA00022692"/>
    </source>
</evidence>
<feature type="transmembrane region" description="Helical" evidence="6">
    <location>
        <begin position="1162"/>
        <end position="1182"/>
    </location>
</feature>
<feature type="transmembrane region" description="Helical" evidence="6">
    <location>
        <begin position="907"/>
        <end position="930"/>
    </location>
</feature>